<dbReference type="EMBL" id="LR778114">
    <property type="protein sequence ID" value="CAB1127942.1"/>
    <property type="molecule type" value="Genomic_DNA"/>
</dbReference>
<dbReference type="AlphaFoldDB" id="A0A6F8ZER0"/>
<comment type="similarity">
    <text evidence="1 8">Belongs to the N(4)/N(6)-methyltransferase family.</text>
</comment>
<keyword evidence="5 8" id="KW-0949">S-adenosyl-L-methionine</keyword>
<dbReference type="Gene3D" id="3.40.50.150">
    <property type="entry name" value="Vaccinia Virus protein VP39"/>
    <property type="match status" value="1"/>
</dbReference>
<dbReference type="GO" id="GO:0009307">
    <property type="term" value="P:DNA restriction-modification system"/>
    <property type="evidence" value="ECO:0007669"/>
    <property type="project" value="InterPro"/>
</dbReference>
<dbReference type="InterPro" id="IPR012263">
    <property type="entry name" value="M_m6A_EcoRV"/>
</dbReference>
<dbReference type="GO" id="GO:0032259">
    <property type="term" value="P:methylation"/>
    <property type="evidence" value="ECO:0007669"/>
    <property type="project" value="UniProtKB-KW"/>
</dbReference>
<sequence length="326" mass="36390">MGKASGQARPFLKWAGGKGGLLPQLRRYYPPDAGRLRRYVEPFVGSGAVFFDLVARTDLNLEDIVLLDRNPVLIAAYRVLQQDPEPVIAILEDWQARYWEADTSARRDLYYAIRAAFNAGLHVPGQEVLSTARLIFLNRTGFNGLFRVNRRGEFNVPPGRYGHPRILDAANLRAVHRVLQGVTLLSGDFRQTLTFLNAESWVYCDPPYRPLGATAAFTAYAADAFGEEEQRALASWARAAATRGTRVMISNSDPRNNDPTDRFFENLYAGFVISRIQARRTINARADRRGPITELVITSYYPSGGEPLPGRNPQPAVPASRSLVRP</sequence>
<dbReference type="PANTHER" id="PTHR30481">
    <property type="entry name" value="DNA ADENINE METHYLASE"/>
    <property type="match status" value="1"/>
</dbReference>
<evidence type="ECO:0000256" key="7">
    <source>
        <dbReference type="PIRSR" id="PIRSR000398-1"/>
    </source>
</evidence>
<feature type="binding site" evidence="7">
    <location>
        <position position="14"/>
    </location>
    <ligand>
        <name>S-adenosyl-L-methionine</name>
        <dbReference type="ChEBI" id="CHEBI:59789"/>
    </ligand>
</feature>
<reference evidence="10 11" key="1">
    <citation type="submission" date="2020-02" db="EMBL/GenBank/DDBJ databases">
        <authorList>
            <person name="Hogendoorn C."/>
        </authorList>
    </citation>
    <scope>NUCLEOTIDE SEQUENCE [LARGE SCALE GENOMIC DNA]</scope>
    <source>
        <strain evidence="10">R501</strain>
    </source>
</reference>
<accession>A0A6F8ZER0</accession>
<dbReference type="SUPFAM" id="SSF53335">
    <property type="entry name" value="S-adenosyl-L-methionine-dependent methyltransferases"/>
    <property type="match status" value="1"/>
</dbReference>
<evidence type="ECO:0000256" key="4">
    <source>
        <dbReference type="ARBA" id="ARBA00022679"/>
    </source>
</evidence>
<dbReference type="InterPro" id="IPR023095">
    <property type="entry name" value="Ade_MeTrfase_dom_2"/>
</dbReference>
<feature type="binding site" evidence="7">
    <location>
        <position position="68"/>
    </location>
    <ligand>
        <name>S-adenosyl-L-methionine</name>
        <dbReference type="ChEBI" id="CHEBI:59789"/>
    </ligand>
</feature>
<feature type="binding site" evidence="7">
    <location>
        <position position="205"/>
    </location>
    <ligand>
        <name>S-adenosyl-L-methionine</name>
        <dbReference type="ChEBI" id="CHEBI:59789"/>
    </ligand>
</feature>
<evidence type="ECO:0000256" key="5">
    <source>
        <dbReference type="ARBA" id="ARBA00022691"/>
    </source>
</evidence>
<evidence type="ECO:0000256" key="3">
    <source>
        <dbReference type="ARBA" id="ARBA00022603"/>
    </source>
</evidence>
<dbReference type="PROSITE" id="PS00092">
    <property type="entry name" value="N6_MTASE"/>
    <property type="match status" value="1"/>
</dbReference>
<dbReference type="GO" id="GO:0043565">
    <property type="term" value="F:sequence-specific DNA binding"/>
    <property type="evidence" value="ECO:0007669"/>
    <property type="project" value="TreeGrafter"/>
</dbReference>
<feature type="region of interest" description="Disordered" evidence="9">
    <location>
        <begin position="303"/>
        <end position="326"/>
    </location>
</feature>
<name>A0A6F8ZER0_9FIRM</name>
<keyword evidence="11" id="KW-1185">Reference proteome</keyword>
<proteinExistence type="inferred from homology"/>
<dbReference type="Pfam" id="PF02086">
    <property type="entry name" value="MethyltransfD12"/>
    <property type="match status" value="1"/>
</dbReference>
<organism evidence="10 11">
    <name type="scientific">Candidatus Hydrogenisulfobacillus filiaventi</name>
    <dbReference type="NCBI Taxonomy" id="2707344"/>
    <lineage>
        <taxon>Bacteria</taxon>
        <taxon>Bacillati</taxon>
        <taxon>Bacillota</taxon>
        <taxon>Clostridia</taxon>
        <taxon>Eubacteriales</taxon>
        <taxon>Clostridiales Family XVII. Incertae Sedis</taxon>
        <taxon>Candidatus Hydrogenisulfobacillus</taxon>
    </lineage>
</organism>
<evidence type="ECO:0000256" key="1">
    <source>
        <dbReference type="ARBA" id="ARBA00006594"/>
    </source>
</evidence>
<dbReference type="GO" id="GO:1904047">
    <property type="term" value="F:S-adenosyl-L-methionine binding"/>
    <property type="evidence" value="ECO:0007669"/>
    <property type="project" value="TreeGrafter"/>
</dbReference>
<dbReference type="GO" id="GO:0009007">
    <property type="term" value="F:site-specific DNA-methyltransferase (adenine-specific) activity"/>
    <property type="evidence" value="ECO:0007669"/>
    <property type="project" value="UniProtKB-UniRule"/>
</dbReference>
<gene>
    <name evidence="10" type="primary">mjaIIIM</name>
    <name evidence="10" type="ORF">R50_0436</name>
</gene>
<evidence type="ECO:0000256" key="9">
    <source>
        <dbReference type="SAM" id="MobiDB-lite"/>
    </source>
</evidence>
<dbReference type="PIRSF" id="PIRSF000398">
    <property type="entry name" value="M_m6A_EcoRV"/>
    <property type="match status" value="1"/>
</dbReference>
<dbReference type="REBASE" id="390234">
    <property type="entry name" value="M.FbaR501ORF436P"/>
</dbReference>
<dbReference type="GO" id="GO:0006298">
    <property type="term" value="P:mismatch repair"/>
    <property type="evidence" value="ECO:0007669"/>
    <property type="project" value="TreeGrafter"/>
</dbReference>
<evidence type="ECO:0000313" key="10">
    <source>
        <dbReference type="EMBL" id="CAB1127942.1"/>
    </source>
</evidence>
<evidence type="ECO:0000256" key="2">
    <source>
        <dbReference type="ARBA" id="ARBA00011900"/>
    </source>
</evidence>
<feature type="binding site" evidence="7">
    <location>
        <position position="18"/>
    </location>
    <ligand>
        <name>S-adenosyl-L-methionine</name>
        <dbReference type="ChEBI" id="CHEBI:59789"/>
    </ligand>
</feature>
<comment type="catalytic activity">
    <reaction evidence="6 8">
        <text>a 2'-deoxyadenosine in DNA + S-adenosyl-L-methionine = an N(6)-methyl-2'-deoxyadenosine in DNA + S-adenosyl-L-homocysteine + H(+)</text>
        <dbReference type="Rhea" id="RHEA:15197"/>
        <dbReference type="Rhea" id="RHEA-COMP:12418"/>
        <dbReference type="Rhea" id="RHEA-COMP:12419"/>
        <dbReference type="ChEBI" id="CHEBI:15378"/>
        <dbReference type="ChEBI" id="CHEBI:57856"/>
        <dbReference type="ChEBI" id="CHEBI:59789"/>
        <dbReference type="ChEBI" id="CHEBI:90615"/>
        <dbReference type="ChEBI" id="CHEBI:90616"/>
        <dbReference type="EC" id="2.1.1.72"/>
    </reaction>
</comment>
<dbReference type="PANTHER" id="PTHR30481:SF3">
    <property type="entry name" value="DNA ADENINE METHYLASE"/>
    <property type="match status" value="1"/>
</dbReference>
<dbReference type="PRINTS" id="PR00505">
    <property type="entry name" value="D12N6MTFRASE"/>
</dbReference>
<dbReference type="Proteomes" id="UP000503399">
    <property type="component" value="Chromosome"/>
</dbReference>
<dbReference type="EC" id="2.1.1.72" evidence="2 8"/>
<dbReference type="NCBIfam" id="TIGR00571">
    <property type="entry name" value="dam"/>
    <property type="match status" value="1"/>
</dbReference>
<evidence type="ECO:0000313" key="11">
    <source>
        <dbReference type="Proteomes" id="UP000503399"/>
    </source>
</evidence>
<keyword evidence="3 8" id="KW-0489">Methyltransferase</keyword>
<keyword evidence="4 8" id="KW-0808">Transferase</keyword>
<dbReference type="InterPro" id="IPR002052">
    <property type="entry name" value="DNA_methylase_N6_adenine_CS"/>
</dbReference>
<protein>
    <recommendedName>
        <fullName evidence="2 8">Site-specific DNA-methyltransferase (adenine-specific)</fullName>
        <ecNumber evidence="2 8">2.1.1.72</ecNumber>
    </recommendedName>
</protein>
<dbReference type="Gene3D" id="1.10.1020.10">
    <property type="entry name" value="Adenine-specific Methyltransferase, Domain 2"/>
    <property type="match status" value="1"/>
</dbReference>
<evidence type="ECO:0000256" key="8">
    <source>
        <dbReference type="RuleBase" id="RU361257"/>
    </source>
</evidence>
<dbReference type="InterPro" id="IPR012327">
    <property type="entry name" value="MeTrfase_D12"/>
</dbReference>
<dbReference type="KEGG" id="hfv:R50_0436"/>
<evidence type="ECO:0000256" key="6">
    <source>
        <dbReference type="ARBA" id="ARBA00047942"/>
    </source>
</evidence>
<dbReference type="InterPro" id="IPR029063">
    <property type="entry name" value="SAM-dependent_MTases_sf"/>
</dbReference>